<evidence type="ECO:0000313" key="3">
    <source>
        <dbReference type="Proteomes" id="UP000475862"/>
    </source>
</evidence>
<dbReference type="AlphaFoldDB" id="A0A6G0T5A2"/>
<dbReference type="EMBL" id="VYZN01000064">
    <property type="protein sequence ID" value="KAE9525077.1"/>
    <property type="molecule type" value="Genomic_DNA"/>
</dbReference>
<reference evidence="2 3" key="1">
    <citation type="submission" date="2019-08" db="EMBL/GenBank/DDBJ databases">
        <title>The genome of the soybean aphid Biotype 1, its phylome, world population structure and adaptation to the North American continent.</title>
        <authorList>
            <person name="Giordano R."/>
            <person name="Donthu R.K."/>
            <person name="Hernandez A.G."/>
            <person name="Wright C.L."/>
            <person name="Zimin A.V."/>
        </authorList>
    </citation>
    <scope>NUCLEOTIDE SEQUENCE [LARGE SCALE GENOMIC DNA]</scope>
    <source>
        <tissue evidence="2">Whole aphids</tissue>
    </source>
</reference>
<gene>
    <name evidence="2" type="ORF">AGLY_014491</name>
</gene>
<proteinExistence type="predicted"/>
<comment type="caution">
    <text evidence="2">The sequence shown here is derived from an EMBL/GenBank/DDBJ whole genome shotgun (WGS) entry which is preliminary data.</text>
</comment>
<sequence>MFAQMMAKKLFESLFNRASFSHTGPFDTKFNTTPLPAQHCQVLRTLFCYRHNYCTMLTIQVKPNIIRPRNACIFSVKTFTIIYYIIVLIIKDDGYYLINISLNTPSFLSCRFICDFIFKLYDNCYSYSIFYENSEILSIYNMVLYFYYFKKEWSLLDNNKLREIISTTHPWKHEKSLLYSST</sequence>
<organism evidence="2 3">
    <name type="scientific">Aphis glycines</name>
    <name type="common">Soybean aphid</name>
    <dbReference type="NCBI Taxonomy" id="307491"/>
    <lineage>
        <taxon>Eukaryota</taxon>
        <taxon>Metazoa</taxon>
        <taxon>Ecdysozoa</taxon>
        <taxon>Arthropoda</taxon>
        <taxon>Hexapoda</taxon>
        <taxon>Insecta</taxon>
        <taxon>Pterygota</taxon>
        <taxon>Neoptera</taxon>
        <taxon>Paraneoptera</taxon>
        <taxon>Hemiptera</taxon>
        <taxon>Sternorrhyncha</taxon>
        <taxon>Aphidomorpha</taxon>
        <taxon>Aphidoidea</taxon>
        <taxon>Aphididae</taxon>
        <taxon>Aphidini</taxon>
        <taxon>Aphis</taxon>
        <taxon>Aphis</taxon>
    </lineage>
</organism>
<name>A0A6G0T5A2_APHGL</name>
<keyword evidence="1" id="KW-0472">Membrane</keyword>
<feature type="transmembrane region" description="Helical" evidence="1">
    <location>
        <begin position="130"/>
        <end position="149"/>
    </location>
</feature>
<keyword evidence="1" id="KW-1133">Transmembrane helix</keyword>
<protein>
    <submittedName>
        <fullName evidence="2">Uncharacterized protein</fullName>
    </submittedName>
</protein>
<keyword evidence="3" id="KW-1185">Reference proteome</keyword>
<dbReference type="Proteomes" id="UP000475862">
    <property type="component" value="Unassembled WGS sequence"/>
</dbReference>
<feature type="transmembrane region" description="Helical" evidence="1">
    <location>
        <begin position="71"/>
        <end position="90"/>
    </location>
</feature>
<evidence type="ECO:0000256" key="1">
    <source>
        <dbReference type="SAM" id="Phobius"/>
    </source>
</evidence>
<evidence type="ECO:0000313" key="2">
    <source>
        <dbReference type="EMBL" id="KAE9525077.1"/>
    </source>
</evidence>
<accession>A0A6G0T5A2</accession>
<keyword evidence="1" id="KW-0812">Transmembrane</keyword>